<dbReference type="GO" id="GO:0004540">
    <property type="term" value="F:RNA nuclease activity"/>
    <property type="evidence" value="ECO:0007669"/>
    <property type="project" value="InterPro"/>
</dbReference>
<evidence type="ECO:0000259" key="5">
    <source>
        <dbReference type="PROSITE" id="PS50126"/>
    </source>
</evidence>
<proteinExistence type="predicted"/>
<name>A0A0H3KC11_SYNP6</name>
<evidence type="ECO:0000256" key="2">
    <source>
        <dbReference type="ARBA" id="ARBA00022801"/>
    </source>
</evidence>
<evidence type="ECO:0000256" key="1">
    <source>
        <dbReference type="ARBA" id="ARBA00022722"/>
    </source>
</evidence>
<evidence type="ECO:0000313" key="7">
    <source>
        <dbReference type="Proteomes" id="UP000001175"/>
    </source>
</evidence>
<dbReference type="GO" id="GO:0004527">
    <property type="term" value="F:exonuclease activity"/>
    <property type="evidence" value="ECO:0007669"/>
    <property type="project" value="UniProtKB-KW"/>
</dbReference>
<evidence type="ECO:0000256" key="3">
    <source>
        <dbReference type="ARBA" id="ARBA00022839"/>
    </source>
</evidence>
<dbReference type="PROSITE" id="PS50126">
    <property type="entry name" value="S1"/>
    <property type="match status" value="1"/>
</dbReference>
<dbReference type="Pfam" id="PF00575">
    <property type="entry name" value="S1"/>
    <property type="match status" value="1"/>
</dbReference>
<accession>A0A0H3KC11</accession>
<dbReference type="InterPro" id="IPR050180">
    <property type="entry name" value="RNR_Ribonuclease"/>
</dbReference>
<dbReference type="AlphaFoldDB" id="A0A0H3KC11"/>
<dbReference type="SMART" id="SM00955">
    <property type="entry name" value="RNB"/>
    <property type="match status" value="1"/>
</dbReference>
<dbReference type="Proteomes" id="UP000001175">
    <property type="component" value="Chromosome"/>
</dbReference>
<dbReference type="SMART" id="SM00316">
    <property type="entry name" value="S1"/>
    <property type="match status" value="1"/>
</dbReference>
<sequence>MNFSIATLLTQFSEGKFVAPKQLEKKLGCEDEDKSRKLQIILDALDALERLGLLTKDRGKYRRNEENEWVEARLRCSSKGFCFAIQDAEDAEDIYIREHQLNHAWNGDRVLVNVLREGSRRRSPEGEVKLILERANSSVLARITEKAEGEGFRAVPLDDRLLCELDLESNGLDLAANRDHLASVAVQRYPLAQLPPVGKVTQILGSDPESASPVDLIRCKHNLPADWSEAAIAALTDLAQTADANAIQGRLDLRSVFTVAIAADDSRPLDVALSLQPGESGGWQVMVHTVEVAPYLPLQSDLDLEAQRHGIDLRLGETALPFLPPVLTQGVGRFAVGEDRRAVSLLIRVDATGAVQDYELQPSLVQLDQVLSPAEATDLLADSKAKGEGIKALKELQTIADLWRTQRRERGGFELTVTPAIGNDEGALGVISRSPAIAGAVQEILIQANRLVTEHLQALELPVLYVGQRSPDLGSIQDAQRLAAGLGLAIEVDENETELNRLALQQLSDATQTSELASLLDHLLLQTFKPSFYSTLAVPHFSLGLETYGHFVAPSQRYADLWLQRVILALFQQGRDRRSSRSKEGVNIRHSSSHGQINWSVLPPEVQTELETDLKLLAQQLSEAEKRATEASADYQGLQKAAAAKACIGQTFAGVIRGVQSYGFFVQIEALQVEGLVHVSSPKDDWYEYRSRQQRLIGRKNRRQFGLGDRVEVEIRNVDYYRQQIDLGVLPLPEAQSETSDREPLEML</sequence>
<dbReference type="SMART" id="SM00357">
    <property type="entry name" value="CSP"/>
    <property type="match status" value="1"/>
</dbReference>
<evidence type="ECO:0000256" key="4">
    <source>
        <dbReference type="SAM" id="Coils"/>
    </source>
</evidence>
<evidence type="ECO:0000313" key="6">
    <source>
        <dbReference type="EMBL" id="BAD80374.1"/>
    </source>
</evidence>
<keyword evidence="2" id="KW-0378">Hydrolase</keyword>
<keyword evidence="3" id="KW-0269">Exonuclease</keyword>
<organism evidence="6 7">
    <name type="scientific">Synechococcus sp. (strain ATCC 27144 / PCC 6301 / SAUG 1402/1)</name>
    <name type="common">Anacystis nidulans</name>
    <dbReference type="NCBI Taxonomy" id="269084"/>
    <lineage>
        <taxon>Bacteria</taxon>
        <taxon>Bacillati</taxon>
        <taxon>Cyanobacteriota</taxon>
        <taxon>Cyanophyceae</taxon>
        <taxon>Synechococcales</taxon>
        <taxon>Synechococcaceae</taxon>
        <taxon>Synechococcus</taxon>
    </lineage>
</organism>
<dbReference type="GO" id="GO:0005829">
    <property type="term" value="C:cytosol"/>
    <property type="evidence" value="ECO:0007669"/>
    <property type="project" value="TreeGrafter"/>
</dbReference>
<dbReference type="Gene3D" id="2.40.50.140">
    <property type="entry name" value="Nucleic acid-binding proteins"/>
    <property type="match status" value="2"/>
</dbReference>
<dbReference type="EMBL" id="AP008231">
    <property type="protein sequence ID" value="BAD80374.1"/>
    <property type="molecule type" value="Genomic_DNA"/>
</dbReference>
<dbReference type="InterPro" id="IPR001900">
    <property type="entry name" value="RNase_II/R"/>
</dbReference>
<dbReference type="InterPro" id="IPR012340">
    <property type="entry name" value="NA-bd_OB-fold"/>
</dbReference>
<dbReference type="Pfam" id="PF00773">
    <property type="entry name" value="RNB"/>
    <property type="match status" value="1"/>
</dbReference>
<dbReference type="PANTHER" id="PTHR23355:SF9">
    <property type="entry name" value="DIS3-LIKE EXONUCLEASE 2"/>
    <property type="match status" value="1"/>
</dbReference>
<feature type="coiled-coil region" evidence="4">
    <location>
        <begin position="607"/>
        <end position="641"/>
    </location>
</feature>
<protein>
    <submittedName>
        <fullName evidence="6">Protein conferring resistance to acetazolamide Zam</fullName>
    </submittedName>
</protein>
<reference evidence="6 7" key="1">
    <citation type="journal article" date="2007" name="Photosyn. Res.">
        <title>Complete nucleotide sequence of the freshwater unicellular cyanobacterium Synechococcus elongatus PCC 6301 chromosome: gene content and organization.</title>
        <authorList>
            <person name="Sugita C."/>
            <person name="Ogata K."/>
            <person name="Shikata M."/>
            <person name="Jikuya H."/>
            <person name="Takano J."/>
            <person name="Furumichi M."/>
            <person name="Kanehisa M."/>
            <person name="Omata T."/>
            <person name="Sugiura M."/>
            <person name="Sugita M."/>
        </authorList>
    </citation>
    <scope>NUCLEOTIDE SEQUENCE [LARGE SCALE GENOMIC DNA]</scope>
    <source>
        <strain evidence="7">ATCC 27144 / PCC 6301 / SAUG 1402/1</strain>
    </source>
</reference>
<dbReference type="PANTHER" id="PTHR23355">
    <property type="entry name" value="RIBONUCLEASE"/>
    <property type="match status" value="1"/>
</dbReference>
<dbReference type="Pfam" id="PF08206">
    <property type="entry name" value="OB_RNB"/>
    <property type="match status" value="1"/>
</dbReference>
<dbReference type="InterPro" id="IPR013223">
    <property type="entry name" value="RNase_B_OB_dom"/>
</dbReference>
<gene>
    <name evidence="6" type="primary">zam</name>
    <name evidence="6" type="ordered locus">syc2184_d</name>
</gene>
<dbReference type="GO" id="GO:0006402">
    <property type="term" value="P:mRNA catabolic process"/>
    <property type="evidence" value="ECO:0007669"/>
    <property type="project" value="TreeGrafter"/>
</dbReference>
<dbReference type="SUPFAM" id="SSF50249">
    <property type="entry name" value="Nucleic acid-binding proteins"/>
    <property type="match status" value="3"/>
</dbReference>
<keyword evidence="4" id="KW-0175">Coiled coil</keyword>
<dbReference type="GO" id="GO:0003723">
    <property type="term" value="F:RNA binding"/>
    <property type="evidence" value="ECO:0007669"/>
    <property type="project" value="InterPro"/>
</dbReference>
<feature type="domain" description="S1 motif" evidence="5">
    <location>
        <begin position="649"/>
        <end position="730"/>
    </location>
</feature>
<dbReference type="RefSeq" id="WP_011244494.1">
    <property type="nucleotide sequence ID" value="NC_006576.1"/>
</dbReference>
<keyword evidence="1" id="KW-0540">Nuclease</keyword>
<dbReference type="CDD" id="cd04471">
    <property type="entry name" value="S1_RNase_R"/>
    <property type="match status" value="1"/>
</dbReference>
<dbReference type="KEGG" id="syc:syc2184_d"/>
<dbReference type="eggNOG" id="COG0557">
    <property type="taxonomic scope" value="Bacteria"/>
</dbReference>
<dbReference type="InterPro" id="IPR003029">
    <property type="entry name" value="S1_domain"/>
</dbReference>
<dbReference type="InterPro" id="IPR011129">
    <property type="entry name" value="CSD"/>
</dbReference>